<name>A0A2S1PUR8_GRATE</name>
<evidence type="ECO:0000313" key="3">
    <source>
        <dbReference type="EMBL" id="AWH62574.1"/>
    </source>
</evidence>
<sequence>MFDITWVLIRLAGFLFFFGLLLDIEIILLIVGLVLLHMNLGLNTILNDYIHFNKIKVFLTFLIRFSSIEIGRYILELLL</sequence>
<dbReference type="EMBL" id="MH396021">
    <property type="protein sequence ID" value="AXI97783.1"/>
    <property type="molecule type" value="Genomic_DNA"/>
</dbReference>
<evidence type="ECO:0000313" key="4">
    <source>
        <dbReference type="EMBL" id="AXI97783.1"/>
    </source>
</evidence>
<dbReference type="AlphaFoldDB" id="A0A2S1PUR8"/>
<keyword evidence="1" id="KW-0812">Transmembrane</keyword>
<dbReference type="EMBL" id="MG592727">
    <property type="protein sequence ID" value="AWH62574.1"/>
    <property type="molecule type" value="Genomic_DNA"/>
</dbReference>
<dbReference type="GeneID" id="36948932"/>
<feature type="transmembrane region" description="Helical" evidence="1">
    <location>
        <begin position="12"/>
        <end position="36"/>
    </location>
</feature>
<reference evidence="4" key="3">
    <citation type="submission" date="2018-05" db="EMBL/GenBank/DDBJ databases">
        <title>Organellar genomes of Gracilariaceae.</title>
        <authorList>
            <person name="Iha C."/>
            <person name="Oliveira M.C."/>
        </authorList>
    </citation>
    <scope>NUCLEOTIDE SEQUENCE</scope>
</reference>
<reference evidence="2" key="1">
    <citation type="submission" date="2016-10" db="EMBL/GenBank/DDBJ databases">
        <title>Gracilaria tenuistipitata mitochondrion, complete genome.</title>
        <authorList>
            <person name="Xu Y."/>
            <person name="Wang P."/>
            <person name="Wu H."/>
            <person name="Liao Y."/>
            <person name="Li W."/>
            <person name="Fang H."/>
            <person name="Lei J."/>
            <person name="Peng C."/>
        </authorList>
    </citation>
    <scope>NUCLEOTIDE SEQUENCE</scope>
</reference>
<organism evidence="3">
    <name type="scientific">Gracilaria tenuistipitata</name>
    <name type="common">Red alga</name>
    <name type="synonym">Agarophyton tenuistipitatum</name>
    <dbReference type="NCBI Taxonomy" id="2510778"/>
    <lineage>
        <taxon>Eukaryota</taxon>
        <taxon>Rhodophyta</taxon>
        <taxon>Florideophyceae</taxon>
        <taxon>Rhodymeniophycidae</taxon>
        <taxon>Gracilariales</taxon>
        <taxon>Gracilariaceae</taxon>
        <taxon>Gracilaria</taxon>
    </lineage>
</organism>
<evidence type="ECO:0000256" key="1">
    <source>
        <dbReference type="SAM" id="Phobius"/>
    </source>
</evidence>
<gene>
    <name evidence="3" type="primary">sdhD</name>
    <name evidence="4" type="synonym">sdh4</name>
    <name evidence="2" type="synonym">SdhD</name>
    <name evidence="3" type="ORF">GrtenCDS005</name>
</gene>
<geneLocation type="mitochondrion" evidence="3"/>
<dbReference type="Gene3D" id="1.20.1300.10">
    <property type="entry name" value="Fumarate reductase/succinate dehydrogenase, transmembrane subunit"/>
    <property type="match status" value="1"/>
</dbReference>
<evidence type="ECO:0000313" key="2">
    <source>
        <dbReference type="EMBL" id="ARU07645.1"/>
    </source>
</evidence>
<dbReference type="RefSeq" id="YP_009490414.1">
    <property type="nucleotide sequence ID" value="NC_037891.1"/>
</dbReference>
<keyword evidence="3" id="KW-0496">Mitochondrion</keyword>
<dbReference type="InterPro" id="IPR034804">
    <property type="entry name" value="SQR/QFR_C/D"/>
</dbReference>
<protein>
    <submittedName>
        <fullName evidence="3">SdhD</fullName>
    </submittedName>
    <submittedName>
        <fullName evidence="4">Succinate dehydrogenase subunit 4</fullName>
    </submittedName>
</protein>
<dbReference type="GO" id="GO:0016020">
    <property type="term" value="C:membrane"/>
    <property type="evidence" value="ECO:0007669"/>
    <property type="project" value="InterPro"/>
</dbReference>
<proteinExistence type="predicted"/>
<dbReference type="EMBL" id="KY054924">
    <property type="protein sequence ID" value="ARU07645.1"/>
    <property type="molecule type" value="Genomic_DNA"/>
</dbReference>
<reference evidence="3" key="2">
    <citation type="submission" date="2017-11" db="EMBL/GenBank/DDBJ databases">
        <title>Complete Sequences of the Mitochondrial DNA of the Gracilaria tenuistipitata.</title>
        <authorList>
            <person name="Liu T."/>
            <person name="Liu C."/>
            <person name="Li Y."/>
        </authorList>
    </citation>
    <scope>NUCLEOTIDE SEQUENCE</scope>
</reference>
<keyword evidence="1" id="KW-1133">Transmembrane helix</keyword>
<accession>A0A2S1PUR8</accession>
<dbReference type="SUPFAM" id="SSF81343">
    <property type="entry name" value="Fumarate reductase respiratory complex transmembrane subunits"/>
    <property type="match status" value="1"/>
</dbReference>
<keyword evidence="1" id="KW-0472">Membrane</keyword>